<gene>
    <name evidence="2" type="ORF">THAPSDRAFT_29327</name>
</gene>
<dbReference type="RefSeq" id="XP_002292276.1">
    <property type="nucleotide sequence ID" value="XM_002292240.1"/>
</dbReference>
<dbReference type="HOGENOM" id="CLU_010119_6_3_1"/>
<dbReference type="EMBL" id="CM000645">
    <property type="protein sequence ID" value="EED90251.1"/>
    <property type="molecule type" value="Genomic_DNA"/>
</dbReference>
<dbReference type="PROSITE" id="PS51471">
    <property type="entry name" value="FE2OG_OXY"/>
    <property type="match status" value="1"/>
</dbReference>
<accession>B8C8A2</accession>
<reference evidence="2 3" key="2">
    <citation type="journal article" date="2008" name="Nature">
        <title>The Phaeodactylum genome reveals the evolutionary history of diatom genomes.</title>
        <authorList>
            <person name="Bowler C."/>
            <person name="Allen A.E."/>
            <person name="Badger J.H."/>
            <person name="Grimwood J."/>
            <person name="Jabbari K."/>
            <person name="Kuo A."/>
            <person name="Maheswari U."/>
            <person name="Martens C."/>
            <person name="Maumus F."/>
            <person name="Otillar R.P."/>
            <person name="Rayko E."/>
            <person name="Salamov A."/>
            <person name="Vandepoele K."/>
            <person name="Beszteri B."/>
            <person name="Gruber A."/>
            <person name="Heijde M."/>
            <person name="Katinka M."/>
            <person name="Mock T."/>
            <person name="Valentin K."/>
            <person name="Verret F."/>
            <person name="Berges J.A."/>
            <person name="Brownlee C."/>
            <person name="Cadoret J.P."/>
            <person name="Chiovitti A."/>
            <person name="Choi C.J."/>
            <person name="Coesel S."/>
            <person name="De Martino A."/>
            <person name="Detter J.C."/>
            <person name="Durkin C."/>
            <person name="Falciatore A."/>
            <person name="Fournet J."/>
            <person name="Haruta M."/>
            <person name="Huysman M.J."/>
            <person name="Jenkins B.D."/>
            <person name="Jiroutova K."/>
            <person name="Jorgensen R.E."/>
            <person name="Joubert Y."/>
            <person name="Kaplan A."/>
            <person name="Kroger N."/>
            <person name="Kroth P.G."/>
            <person name="La Roche J."/>
            <person name="Lindquist E."/>
            <person name="Lommer M."/>
            <person name="Martin-Jezequel V."/>
            <person name="Lopez P.J."/>
            <person name="Lucas S."/>
            <person name="Mangogna M."/>
            <person name="McGinnis K."/>
            <person name="Medlin L.K."/>
            <person name="Montsant A."/>
            <person name="Oudot-Le Secq M.P."/>
            <person name="Napoli C."/>
            <person name="Obornik M."/>
            <person name="Parker M.S."/>
            <person name="Petit J.L."/>
            <person name="Porcel B.M."/>
            <person name="Poulsen N."/>
            <person name="Robison M."/>
            <person name="Rychlewski L."/>
            <person name="Rynearson T.A."/>
            <person name="Schmutz J."/>
            <person name="Shapiro H."/>
            <person name="Siaut M."/>
            <person name="Stanley M."/>
            <person name="Sussman M.R."/>
            <person name="Taylor A.R."/>
            <person name="Vardi A."/>
            <person name="von Dassow P."/>
            <person name="Vyverman W."/>
            <person name="Willis A."/>
            <person name="Wyrwicz L.S."/>
            <person name="Rokhsar D.S."/>
            <person name="Weissenbach J."/>
            <person name="Armbrust E.V."/>
            <person name="Green B.R."/>
            <person name="Van de Peer Y."/>
            <person name="Grigoriev I.V."/>
        </authorList>
    </citation>
    <scope>NUCLEOTIDE SEQUENCE [LARGE SCALE GENOMIC DNA]</scope>
    <source>
        <strain evidence="2 3">CCMP1335</strain>
    </source>
</reference>
<dbReference type="InParanoid" id="B8C8A2"/>
<organism evidence="2 3">
    <name type="scientific">Thalassiosira pseudonana</name>
    <name type="common">Marine diatom</name>
    <name type="synonym">Cyclotella nana</name>
    <dbReference type="NCBI Taxonomy" id="35128"/>
    <lineage>
        <taxon>Eukaryota</taxon>
        <taxon>Sar</taxon>
        <taxon>Stramenopiles</taxon>
        <taxon>Ochrophyta</taxon>
        <taxon>Bacillariophyta</taxon>
        <taxon>Coscinodiscophyceae</taxon>
        <taxon>Thalassiosirophycidae</taxon>
        <taxon>Thalassiosirales</taxon>
        <taxon>Thalassiosiraceae</taxon>
        <taxon>Thalassiosira</taxon>
    </lineage>
</organism>
<dbReference type="InterPro" id="IPR027443">
    <property type="entry name" value="IPNS-like_sf"/>
</dbReference>
<dbReference type="SUPFAM" id="SSF51197">
    <property type="entry name" value="Clavaminate synthase-like"/>
    <property type="match status" value="1"/>
</dbReference>
<evidence type="ECO:0000313" key="3">
    <source>
        <dbReference type="Proteomes" id="UP000001449"/>
    </source>
</evidence>
<dbReference type="InterPro" id="IPR050231">
    <property type="entry name" value="Iron_ascorbate_oxido_reductase"/>
</dbReference>
<dbReference type="PRINTS" id="PR00682">
    <property type="entry name" value="IPNSYNTHASE"/>
</dbReference>
<dbReference type="GeneID" id="7448069"/>
<reference evidence="2 3" key="1">
    <citation type="journal article" date="2004" name="Science">
        <title>The genome of the diatom Thalassiosira pseudonana: ecology, evolution, and metabolism.</title>
        <authorList>
            <person name="Armbrust E.V."/>
            <person name="Berges J.A."/>
            <person name="Bowler C."/>
            <person name="Green B.R."/>
            <person name="Martinez D."/>
            <person name="Putnam N.H."/>
            <person name="Zhou S."/>
            <person name="Allen A.E."/>
            <person name="Apt K.E."/>
            <person name="Bechner M."/>
            <person name="Brzezinski M.A."/>
            <person name="Chaal B.K."/>
            <person name="Chiovitti A."/>
            <person name="Davis A.K."/>
            <person name="Demarest M.S."/>
            <person name="Detter J.C."/>
            <person name="Glavina T."/>
            <person name="Goodstein D."/>
            <person name="Hadi M.Z."/>
            <person name="Hellsten U."/>
            <person name="Hildebrand M."/>
            <person name="Jenkins B.D."/>
            <person name="Jurka J."/>
            <person name="Kapitonov V.V."/>
            <person name="Kroger N."/>
            <person name="Lau W.W."/>
            <person name="Lane T.W."/>
            <person name="Larimer F.W."/>
            <person name="Lippmeier J.C."/>
            <person name="Lucas S."/>
            <person name="Medina M."/>
            <person name="Montsant A."/>
            <person name="Obornik M."/>
            <person name="Parker M.S."/>
            <person name="Palenik B."/>
            <person name="Pazour G.J."/>
            <person name="Richardson P.M."/>
            <person name="Rynearson T.A."/>
            <person name="Saito M.A."/>
            <person name="Schwartz D.C."/>
            <person name="Thamatrakoln K."/>
            <person name="Valentin K."/>
            <person name="Vardi A."/>
            <person name="Wilkerson F.P."/>
            <person name="Rokhsar D.S."/>
        </authorList>
    </citation>
    <scope>NUCLEOTIDE SEQUENCE [LARGE SCALE GENOMIC DNA]</scope>
    <source>
        <strain evidence="2 3">CCMP1335</strain>
    </source>
</reference>
<dbReference type="AlphaFoldDB" id="B8C8A2"/>
<dbReference type="KEGG" id="tps:THAPSDRAFT_29327"/>
<dbReference type="STRING" id="35128.B8C8A2"/>
<feature type="domain" description="Fe2OG dioxygenase" evidence="1">
    <location>
        <begin position="13"/>
        <end position="120"/>
    </location>
</feature>
<evidence type="ECO:0000259" key="1">
    <source>
        <dbReference type="PROSITE" id="PS51471"/>
    </source>
</evidence>
<dbReference type="InterPro" id="IPR044861">
    <property type="entry name" value="IPNS-like_FE2OG_OXY"/>
</dbReference>
<evidence type="ECO:0000313" key="2">
    <source>
        <dbReference type="EMBL" id="EED90251.1"/>
    </source>
</evidence>
<dbReference type="Gene3D" id="2.60.120.330">
    <property type="entry name" value="B-lactam Antibiotic, Isopenicillin N Synthase, Chain"/>
    <property type="match status" value="1"/>
</dbReference>
<dbReference type="eggNOG" id="KOG0143">
    <property type="taxonomic scope" value="Eukaryota"/>
</dbReference>
<name>B8C8A2_THAPS</name>
<dbReference type="InterPro" id="IPR005123">
    <property type="entry name" value="Oxoglu/Fe-dep_dioxygenase_dom"/>
</dbReference>
<dbReference type="Proteomes" id="UP000001449">
    <property type="component" value="Chromosome 9"/>
</dbReference>
<keyword evidence="3" id="KW-1185">Reference proteome</keyword>
<proteinExistence type="predicted"/>
<sequence>MIPDDYFIARSRNPMCTLRLLHYPPNNHVPSADSIKSPSGCGAHTDYGLFTILQQDSIGGLQVRNRSNAWIDAHPLPGSFVINVGDMLSWWTGGEYASTVHRVIKRNGNHRYSVPFFFNPDYDAVVKRIRGEDVEHDEGEDYHTAIEVLRERYSGTFQAAKK</sequence>
<dbReference type="PANTHER" id="PTHR47990">
    <property type="entry name" value="2-OXOGLUTARATE (2OG) AND FE(II)-DEPENDENT OXYGENASE SUPERFAMILY PROTEIN-RELATED"/>
    <property type="match status" value="1"/>
</dbReference>
<protein>
    <recommendedName>
        <fullName evidence="1">Fe2OG dioxygenase domain-containing protein</fullName>
    </recommendedName>
</protein>
<dbReference type="PaxDb" id="35128-Thaps29327"/>
<dbReference type="Pfam" id="PF03171">
    <property type="entry name" value="2OG-FeII_Oxy"/>
    <property type="match status" value="1"/>
</dbReference>